<keyword evidence="2" id="KW-1185">Reference proteome</keyword>
<name>A0ACB9IKV9_9ASTR</name>
<reference evidence="1 2" key="2">
    <citation type="journal article" date="2022" name="Mol. Ecol. Resour.">
        <title>The genomes of chicory, endive, great burdock and yacon provide insights into Asteraceae paleo-polyploidization history and plant inulin production.</title>
        <authorList>
            <person name="Fan W."/>
            <person name="Wang S."/>
            <person name="Wang H."/>
            <person name="Wang A."/>
            <person name="Jiang F."/>
            <person name="Liu H."/>
            <person name="Zhao H."/>
            <person name="Xu D."/>
            <person name="Zhang Y."/>
        </authorList>
    </citation>
    <scope>NUCLEOTIDE SEQUENCE [LARGE SCALE GENOMIC DNA]</scope>
    <source>
        <strain evidence="2">cv. Yunnan</strain>
        <tissue evidence="1">Leaves</tissue>
    </source>
</reference>
<evidence type="ECO:0000313" key="1">
    <source>
        <dbReference type="EMBL" id="KAI3808120.1"/>
    </source>
</evidence>
<evidence type="ECO:0000313" key="2">
    <source>
        <dbReference type="Proteomes" id="UP001056120"/>
    </source>
</evidence>
<comment type="caution">
    <text evidence="1">The sequence shown here is derived from an EMBL/GenBank/DDBJ whole genome shotgun (WGS) entry which is preliminary data.</text>
</comment>
<gene>
    <name evidence="1" type="ORF">L1987_24063</name>
</gene>
<dbReference type="Proteomes" id="UP001056120">
    <property type="component" value="Linkage Group LG08"/>
</dbReference>
<accession>A0ACB9IKV9</accession>
<sequence>MQNYEFESTGFVDTSTTKPVGAALIAPMVENTSPAPKTSNNFKPNSGSSSQSTAPVSKPAALVSQQTTNGGEGYDWSAHSEKIKQNQALMADVKGKESSEKVSSDKVDNDEIALYKNHNQILVDELNKSLAINTDLKEAKEIHGRVKNGLGYKVVPHPFNGDFKKVDVNHLPNFPLSADPILNTSKPKEKIGSEDERAKSISQNVGEFVLREEVVSDRQNDRDACQFSENDFLYFPKDFKKENISFHVNAKISDESKKVESKGLSSSQNVKT</sequence>
<dbReference type="EMBL" id="CM042025">
    <property type="protein sequence ID" value="KAI3808120.1"/>
    <property type="molecule type" value="Genomic_DNA"/>
</dbReference>
<reference evidence="2" key="1">
    <citation type="journal article" date="2022" name="Mol. Ecol. Resour.">
        <title>The genomes of chicory, endive, great burdock and yacon provide insights into Asteraceae palaeo-polyploidization history and plant inulin production.</title>
        <authorList>
            <person name="Fan W."/>
            <person name="Wang S."/>
            <person name="Wang H."/>
            <person name="Wang A."/>
            <person name="Jiang F."/>
            <person name="Liu H."/>
            <person name="Zhao H."/>
            <person name="Xu D."/>
            <person name="Zhang Y."/>
        </authorList>
    </citation>
    <scope>NUCLEOTIDE SEQUENCE [LARGE SCALE GENOMIC DNA]</scope>
    <source>
        <strain evidence="2">cv. Yunnan</strain>
    </source>
</reference>
<proteinExistence type="predicted"/>
<organism evidence="1 2">
    <name type="scientific">Smallanthus sonchifolius</name>
    <dbReference type="NCBI Taxonomy" id="185202"/>
    <lineage>
        <taxon>Eukaryota</taxon>
        <taxon>Viridiplantae</taxon>
        <taxon>Streptophyta</taxon>
        <taxon>Embryophyta</taxon>
        <taxon>Tracheophyta</taxon>
        <taxon>Spermatophyta</taxon>
        <taxon>Magnoliopsida</taxon>
        <taxon>eudicotyledons</taxon>
        <taxon>Gunneridae</taxon>
        <taxon>Pentapetalae</taxon>
        <taxon>asterids</taxon>
        <taxon>campanulids</taxon>
        <taxon>Asterales</taxon>
        <taxon>Asteraceae</taxon>
        <taxon>Asteroideae</taxon>
        <taxon>Heliantheae alliance</taxon>
        <taxon>Millerieae</taxon>
        <taxon>Smallanthus</taxon>
    </lineage>
</organism>
<protein>
    <submittedName>
        <fullName evidence="1">Uncharacterized protein</fullName>
    </submittedName>
</protein>